<accession>A0A8D8S8U6</accession>
<name>A0A8D8S8U6_9HEMI</name>
<organism evidence="1">
    <name type="scientific">Cacopsylla melanoneura</name>
    <dbReference type="NCBI Taxonomy" id="428564"/>
    <lineage>
        <taxon>Eukaryota</taxon>
        <taxon>Metazoa</taxon>
        <taxon>Ecdysozoa</taxon>
        <taxon>Arthropoda</taxon>
        <taxon>Hexapoda</taxon>
        <taxon>Insecta</taxon>
        <taxon>Pterygota</taxon>
        <taxon>Neoptera</taxon>
        <taxon>Paraneoptera</taxon>
        <taxon>Hemiptera</taxon>
        <taxon>Sternorrhyncha</taxon>
        <taxon>Psylloidea</taxon>
        <taxon>Psyllidae</taxon>
        <taxon>Psyllinae</taxon>
        <taxon>Cacopsylla</taxon>
    </lineage>
</organism>
<dbReference type="AlphaFoldDB" id="A0A8D8S8U6"/>
<evidence type="ECO:0000313" key="1">
    <source>
        <dbReference type="EMBL" id="CAG6665349.1"/>
    </source>
</evidence>
<sequence length="100" mass="12071">MKLQNFEFCSIKPEYRFVNNIMYFRRIGPRSSLPASLSEPLGRGSYFRTFLERQETFDSCLFISNHFIPLWRQVQREMKLISFVGHRCFRGHVCLLRQLF</sequence>
<reference evidence="1" key="1">
    <citation type="submission" date="2021-05" db="EMBL/GenBank/DDBJ databases">
        <authorList>
            <person name="Alioto T."/>
            <person name="Alioto T."/>
            <person name="Gomez Garrido J."/>
        </authorList>
    </citation>
    <scope>NUCLEOTIDE SEQUENCE</scope>
</reference>
<proteinExistence type="predicted"/>
<dbReference type="EMBL" id="HBUF01210273">
    <property type="protein sequence ID" value="CAG6665349.1"/>
    <property type="molecule type" value="Transcribed_RNA"/>
</dbReference>
<protein>
    <submittedName>
        <fullName evidence="1">Uncharacterized protein</fullName>
    </submittedName>
</protein>